<accession>A0A917X3R9</accession>
<gene>
    <name evidence="2" type="ORF">GCM10007977_072120</name>
</gene>
<dbReference type="AlphaFoldDB" id="A0A917X3R9"/>
<reference evidence="2" key="2">
    <citation type="submission" date="2020-09" db="EMBL/GenBank/DDBJ databases">
        <authorList>
            <person name="Sun Q."/>
            <person name="Ohkuma M."/>
        </authorList>
    </citation>
    <scope>NUCLEOTIDE SEQUENCE</scope>
    <source>
        <strain evidence="2">JCM 19831</strain>
    </source>
</reference>
<name>A0A917X3R9_9ACTN</name>
<dbReference type="Proteomes" id="UP000642070">
    <property type="component" value="Unassembled WGS sequence"/>
</dbReference>
<comment type="caution">
    <text evidence="2">The sequence shown here is derived from an EMBL/GenBank/DDBJ whole genome shotgun (WGS) entry which is preliminary data.</text>
</comment>
<organism evidence="2 3">
    <name type="scientific">Dactylosporangium sucinum</name>
    <dbReference type="NCBI Taxonomy" id="1424081"/>
    <lineage>
        <taxon>Bacteria</taxon>
        <taxon>Bacillati</taxon>
        <taxon>Actinomycetota</taxon>
        <taxon>Actinomycetes</taxon>
        <taxon>Micromonosporales</taxon>
        <taxon>Micromonosporaceae</taxon>
        <taxon>Dactylosporangium</taxon>
    </lineage>
</organism>
<proteinExistence type="predicted"/>
<keyword evidence="3" id="KW-1185">Reference proteome</keyword>
<dbReference type="RefSeq" id="WP_190254496.1">
    <property type="nucleotide sequence ID" value="NZ_BMPI01000043.1"/>
</dbReference>
<protein>
    <submittedName>
        <fullName evidence="2">Uncharacterized protein</fullName>
    </submittedName>
</protein>
<evidence type="ECO:0000313" key="2">
    <source>
        <dbReference type="EMBL" id="GGM60188.1"/>
    </source>
</evidence>
<feature type="compositionally biased region" description="Basic and acidic residues" evidence="1">
    <location>
        <begin position="26"/>
        <end position="44"/>
    </location>
</feature>
<dbReference type="EMBL" id="BMPI01000043">
    <property type="protein sequence ID" value="GGM60188.1"/>
    <property type="molecule type" value="Genomic_DNA"/>
</dbReference>
<feature type="region of interest" description="Disordered" evidence="1">
    <location>
        <begin position="26"/>
        <end position="59"/>
    </location>
</feature>
<sequence>MDEFTDDELAFLRHVRFGELPARIRPEERVELTETESRRDRPDDPPAPDDSVYPYWAAG</sequence>
<evidence type="ECO:0000313" key="3">
    <source>
        <dbReference type="Proteomes" id="UP000642070"/>
    </source>
</evidence>
<reference evidence="2" key="1">
    <citation type="journal article" date="2014" name="Int. J. Syst. Evol. Microbiol.">
        <title>Complete genome sequence of Corynebacterium casei LMG S-19264T (=DSM 44701T), isolated from a smear-ripened cheese.</title>
        <authorList>
            <consortium name="US DOE Joint Genome Institute (JGI-PGF)"/>
            <person name="Walter F."/>
            <person name="Albersmeier A."/>
            <person name="Kalinowski J."/>
            <person name="Ruckert C."/>
        </authorList>
    </citation>
    <scope>NUCLEOTIDE SEQUENCE</scope>
    <source>
        <strain evidence="2">JCM 19831</strain>
    </source>
</reference>
<evidence type="ECO:0000256" key="1">
    <source>
        <dbReference type="SAM" id="MobiDB-lite"/>
    </source>
</evidence>